<protein>
    <submittedName>
        <fullName evidence="1">Uncharacterized protein</fullName>
    </submittedName>
</protein>
<dbReference type="AlphaFoldDB" id="A0A6S7ILX5"/>
<evidence type="ECO:0000313" key="1">
    <source>
        <dbReference type="EMBL" id="CAB4017640.1"/>
    </source>
</evidence>
<dbReference type="EMBL" id="CACRXK020009635">
    <property type="protein sequence ID" value="CAB4017640.1"/>
    <property type="molecule type" value="Genomic_DNA"/>
</dbReference>
<gene>
    <name evidence="1" type="ORF">PACLA_8A075135</name>
</gene>
<name>A0A6S7ILX5_PARCT</name>
<evidence type="ECO:0000313" key="2">
    <source>
        <dbReference type="Proteomes" id="UP001152795"/>
    </source>
</evidence>
<reference evidence="1" key="1">
    <citation type="submission" date="2020-04" db="EMBL/GenBank/DDBJ databases">
        <authorList>
            <person name="Alioto T."/>
            <person name="Alioto T."/>
            <person name="Gomez Garrido J."/>
        </authorList>
    </citation>
    <scope>NUCLEOTIDE SEQUENCE</scope>
    <source>
        <strain evidence="1">A484AB</strain>
    </source>
</reference>
<keyword evidence="2" id="KW-1185">Reference proteome</keyword>
<dbReference type="OrthoDB" id="10648720at2759"/>
<dbReference type="Proteomes" id="UP001152795">
    <property type="component" value="Unassembled WGS sequence"/>
</dbReference>
<sequence>MYSGNKRHHRIFKVLGPTMWNFTVRVAIIPNCDGVRDLLDNPEMTQGPQKQLTTLKPEDLFIRMSI</sequence>
<comment type="caution">
    <text evidence="1">The sequence shown here is derived from an EMBL/GenBank/DDBJ whole genome shotgun (WGS) entry which is preliminary data.</text>
</comment>
<organism evidence="1 2">
    <name type="scientific">Paramuricea clavata</name>
    <name type="common">Red gorgonian</name>
    <name type="synonym">Violescent sea-whip</name>
    <dbReference type="NCBI Taxonomy" id="317549"/>
    <lineage>
        <taxon>Eukaryota</taxon>
        <taxon>Metazoa</taxon>
        <taxon>Cnidaria</taxon>
        <taxon>Anthozoa</taxon>
        <taxon>Octocorallia</taxon>
        <taxon>Malacalcyonacea</taxon>
        <taxon>Plexauridae</taxon>
        <taxon>Paramuricea</taxon>
    </lineage>
</organism>
<accession>A0A6S7ILX5</accession>
<proteinExistence type="predicted"/>